<evidence type="ECO:0000313" key="1">
    <source>
        <dbReference type="EMBL" id="QJA68414.1"/>
    </source>
</evidence>
<dbReference type="AlphaFoldDB" id="A0A6M3LUA5"/>
<gene>
    <name evidence="1" type="ORF">MM415A06797_0004</name>
    <name evidence="2" type="ORF">MM415B04916_0004</name>
</gene>
<name>A0A6M3LUA5_9ZZZZ</name>
<sequence>MTETNEDRAMAWMDEHERGKSSMYPHRVAIEMSSALNIMPKEAQGYVLAWLQRFIREPWEGCR</sequence>
<dbReference type="EMBL" id="MT141615">
    <property type="protein sequence ID" value="QJA68414.1"/>
    <property type="molecule type" value="Genomic_DNA"/>
</dbReference>
<evidence type="ECO:0000313" key="2">
    <source>
        <dbReference type="EMBL" id="QJA96155.1"/>
    </source>
</evidence>
<protein>
    <submittedName>
        <fullName evidence="2">Uncharacterized protein</fullName>
    </submittedName>
</protein>
<proteinExistence type="predicted"/>
<organism evidence="2">
    <name type="scientific">viral metagenome</name>
    <dbReference type="NCBI Taxonomy" id="1070528"/>
    <lineage>
        <taxon>unclassified sequences</taxon>
        <taxon>metagenomes</taxon>
        <taxon>organismal metagenomes</taxon>
    </lineage>
</organism>
<dbReference type="EMBL" id="MT143375">
    <property type="protein sequence ID" value="QJA96155.1"/>
    <property type="molecule type" value="Genomic_DNA"/>
</dbReference>
<accession>A0A6M3LUA5</accession>
<reference evidence="2" key="1">
    <citation type="submission" date="2020-03" db="EMBL/GenBank/DDBJ databases">
        <title>The deep terrestrial virosphere.</title>
        <authorList>
            <person name="Holmfeldt K."/>
            <person name="Nilsson E."/>
            <person name="Simone D."/>
            <person name="Lopez-Fernandez M."/>
            <person name="Wu X."/>
            <person name="de Brujin I."/>
            <person name="Lundin D."/>
            <person name="Andersson A."/>
            <person name="Bertilsson S."/>
            <person name="Dopson M."/>
        </authorList>
    </citation>
    <scope>NUCLEOTIDE SEQUENCE</scope>
    <source>
        <strain evidence="1">MM415A06797</strain>
        <strain evidence="2">MM415B04916</strain>
    </source>
</reference>